<dbReference type="STRING" id="1224163.B841_01710"/>
<gene>
    <name evidence="2" type="ORF">B841_01710</name>
</gene>
<feature type="domain" description="GIY-YIG" evidence="1">
    <location>
        <begin position="4"/>
        <end position="85"/>
    </location>
</feature>
<dbReference type="Gene3D" id="3.40.50.300">
    <property type="entry name" value="P-loop containing nucleotide triphosphate hydrolases"/>
    <property type="match status" value="1"/>
</dbReference>
<dbReference type="eggNOG" id="COG0507">
    <property type="taxonomic scope" value="Bacteria"/>
</dbReference>
<dbReference type="InterPro" id="IPR018647">
    <property type="entry name" value="SLFN_3-like_DNA/RNA_helicase"/>
</dbReference>
<proteinExistence type="predicted"/>
<accession>S5SZX5</accession>
<dbReference type="HOGENOM" id="CLU_009521_1_0_11"/>
<dbReference type="SMART" id="SM00382">
    <property type="entry name" value="AAA"/>
    <property type="match status" value="1"/>
</dbReference>
<protein>
    <recommendedName>
        <fullName evidence="1">GIY-YIG domain-containing protein</fullName>
    </recommendedName>
</protein>
<sequence>MLNNWPVVYVLNGPGEKGRGNIYLGETHSFSSRMRQHIQNDEKREKLKTVRVVLDETFNKSVCLDLESQLIKYAAGDGSNNVLNRNIGVADPEYYNRAKYRKTFDDIFEELREAGVFQRTIPQITNSALFKLSPFKSLNEDQAAAAVDIMDGLVEDLAEDTELGNLVFVEGDPGTGKTVVAIYLMKLITDIGDGRDVGEADGEVDMDTVFSEFFLPGSREVFQGLKIALVVPQQSLRKSIQNVFDKTPGLSKNMVIDQWDVADDPDTFDLIIVDEAHRLNQLASQASGVRNSKFHEINEKLFGGEKPDASQLDWLRAKSRQVILMLDRKQTVRPADLPAEEYQELLMGGGGKEPRKYRLYTQMRSLGGNDYIQYVHDVLSPSPPAHQQEFGEYEVGLVNSPDTLVRLIREREEEHGLSRIVAGYAWRWASKKDASAYDIDLGEGVRLQWNTKLLDWVGSKESINEAGSIHTIQGYDLNYAGVIIGEDLKYDPVAQRLCIDRANYFDQPGKQNNKMRNRPTTDEMLLEYITNIYVVLMTRGIRGTFIHVVNPELRKYMRQFFPVLG</sequence>
<name>S5SZX5_9CORY</name>
<evidence type="ECO:0000313" key="2">
    <source>
        <dbReference type="EMBL" id="AGS33825.1"/>
    </source>
</evidence>
<evidence type="ECO:0000313" key="3">
    <source>
        <dbReference type="Proteomes" id="UP000015388"/>
    </source>
</evidence>
<dbReference type="Proteomes" id="UP000015388">
    <property type="component" value="Chromosome"/>
</dbReference>
<dbReference type="eggNOG" id="COG3410">
    <property type="taxonomic scope" value="Bacteria"/>
</dbReference>
<dbReference type="PROSITE" id="PS50164">
    <property type="entry name" value="GIY_YIG"/>
    <property type="match status" value="1"/>
</dbReference>
<dbReference type="InterPro" id="IPR027417">
    <property type="entry name" value="P-loop_NTPase"/>
</dbReference>
<organism evidence="2 3">
    <name type="scientific">Corynebacterium maris DSM 45190</name>
    <dbReference type="NCBI Taxonomy" id="1224163"/>
    <lineage>
        <taxon>Bacteria</taxon>
        <taxon>Bacillati</taxon>
        <taxon>Actinomycetota</taxon>
        <taxon>Actinomycetes</taxon>
        <taxon>Mycobacteriales</taxon>
        <taxon>Corynebacteriaceae</taxon>
        <taxon>Corynebacterium</taxon>
    </lineage>
</organism>
<dbReference type="Pfam" id="PF09848">
    <property type="entry name" value="SLFN-g3_helicase"/>
    <property type="match status" value="1"/>
</dbReference>
<reference evidence="2 3" key="1">
    <citation type="submission" date="2012-11" db="EMBL/GenBank/DDBJ databases">
        <title>The complete genome sequence of Corynebacterium maris Coryn-1 (=DSM 45190).</title>
        <authorList>
            <person name="Schaffert L."/>
            <person name="Albersmeier A."/>
            <person name="Kalinowski J."/>
            <person name="Ruckert C."/>
        </authorList>
    </citation>
    <scope>NUCLEOTIDE SEQUENCE [LARGE SCALE GENOMIC DNA]</scope>
    <source>
        <strain evidence="3">Coryn-1</strain>
    </source>
</reference>
<dbReference type="KEGG" id="cmd:B841_01710"/>
<dbReference type="InterPro" id="IPR000305">
    <property type="entry name" value="GIY-YIG_endonuc"/>
</dbReference>
<dbReference type="PATRIC" id="fig|1224163.3.peg.345"/>
<dbReference type="AlphaFoldDB" id="S5SZX5"/>
<dbReference type="InterPro" id="IPR003593">
    <property type="entry name" value="AAA+_ATPase"/>
</dbReference>
<dbReference type="EMBL" id="CP003924">
    <property type="protein sequence ID" value="AGS33825.1"/>
    <property type="molecule type" value="Genomic_DNA"/>
</dbReference>
<dbReference type="SUPFAM" id="SSF52540">
    <property type="entry name" value="P-loop containing nucleoside triphosphate hydrolases"/>
    <property type="match status" value="1"/>
</dbReference>
<dbReference type="CDD" id="cd10439">
    <property type="entry name" value="GIY-YIG_COG3410"/>
    <property type="match status" value="1"/>
</dbReference>
<keyword evidence="3" id="KW-1185">Reference proteome</keyword>
<evidence type="ECO:0000259" key="1">
    <source>
        <dbReference type="PROSITE" id="PS50164"/>
    </source>
</evidence>